<dbReference type="Proteomes" id="UP000267164">
    <property type="component" value="Chromosome"/>
</dbReference>
<dbReference type="KEGG" id="nyu:D7D52_26430"/>
<evidence type="ECO:0000256" key="1">
    <source>
        <dbReference type="SAM" id="MobiDB-lite"/>
    </source>
</evidence>
<evidence type="ECO:0000313" key="3">
    <source>
        <dbReference type="Proteomes" id="UP000267164"/>
    </source>
</evidence>
<proteinExistence type="predicted"/>
<sequence>MHTILATFEGFSQQDRFAGEVESQLSRAGVCGAGCEGGYGSERGDSRGGHTYEMTDNDEPKDPPRRGSSRQELPSAEFEIAEDADGEALARRQAEVLWEITKWQASRQQQPPGT</sequence>
<dbReference type="RefSeq" id="WP_120740583.1">
    <property type="nucleotide sequence ID" value="NZ_CP032568.1"/>
</dbReference>
<reference evidence="2 3" key="1">
    <citation type="submission" date="2018-09" db="EMBL/GenBank/DDBJ databases">
        <title>Nocardia yunnanensis sp. nov., an actinomycete isolated from a soil sample.</title>
        <authorList>
            <person name="Zhang J."/>
        </authorList>
    </citation>
    <scope>NUCLEOTIDE SEQUENCE [LARGE SCALE GENOMIC DNA]</scope>
    <source>
        <strain evidence="2 3">CFHS0054</strain>
    </source>
</reference>
<dbReference type="AlphaFoldDB" id="A0A386ZFU7"/>
<keyword evidence="3" id="KW-1185">Reference proteome</keyword>
<feature type="compositionally biased region" description="Gly residues" evidence="1">
    <location>
        <begin position="32"/>
        <end position="41"/>
    </location>
</feature>
<gene>
    <name evidence="2" type="ORF">D7D52_26430</name>
</gene>
<evidence type="ECO:0000313" key="2">
    <source>
        <dbReference type="EMBL" id="AYF76762.1"/>
    </source>
</evidence>
<protein>
    <submittedName>
        <fullName evidence="2">Uncharacterized protein</fullName>
    </submittedName>
</protein>
<organism evidence="2 3">
    <name type="scientific">Nocardia yunnanensis</name>
    <dbReference type="NCBI Taxonomy" id="2382165"/>
    <lineage>
        <taxon>Bacteria</taxon>
        <taxon>Bacillati</taxon>
        <taxon>Actinomycetota</taxon>
        <taxon>Actinomycetes</taxon>
        <taxon>Mycobacteriales</taxon>
        <taxon>Nocardiaceae</taxon>
        <taxon>Nocardia</taxon>
    </lineage>
</organism>
<dbReference type="EMBL" id="CP032568">
    <property type="protein sequence ID" value="AYF76762.1"/>
    <property type="molecule type" value="Genomic_DNA"/>
</dbReference>
<feature type="region of interest" description="Disordered" evidence="1">
    <location>
        <begin position="32"/>
        <end position="86"/>
    </location>
</feature>
<accession>A0A386ZFU7</accession>
<name>A0A386ZFU7_9NOCA</name>